<dbReference type="SUPFAM" id="SSF53850">
    <property type="entry name" value="Periplasmic binding protein-like II"/>
    <property type="match status" value="1"/>
</dbReference>
<keyword evidence="2" id="KW-0813">Transport</keyword>
<feature type="region of interest" description="Disordered" evidence="4">
    <location>
        <begin position="1"/>
        <end position="67"/>
    </location>
</feature>
<comment type="caution">
    <text evidence="6">The sequence shown here is derived from an EMBL/GenBank/DDBJ whole genome shotgun (WGS) entry which is preliminary data.</text>
</comment>
<protein>
    <recommendedName>
        <fullName evidence="8">Extracellular solute-binding protein family 1</fullName>
    </recommendedName>
</protein>
<evidence type="ECO:0008006" key="8">
    <source>
        <dbReference type="Google" id="ProtNLM"/>
    </source>
</evidence>
<dbReference type="Pfam" id="PF13416">
    <property type="entry name" value="SBP_bac_8"/>
    <property type="match status" value="1"/>
</dbReference>
<dbReference type="InterPro" id="IPR006059">
    <property type="entry name" value="SBP"/>
</dbReference>
<organism evidence="6 7">
    <name type="scientific">Candidatus Gottesmanbacteria bacterium GW2011_GWA2_42_18</name>
    <dbReference type="NCBI Taxonomy" id="1618442"/>
    <lineage>
        <taxon>Bacteria</taxon>
        <taxon>Candidatus Gottesmaniibacteriota</taxon>
    </lineage>
</organism>
<keyword evidence="5" id="KW-1133">Transmembrane helix</keyword>
<keyword evidence="5" id="KW-0812">Transmembrane</keyword>
<evidence type="ECO:0000313" key="6">
    <source>
        <dbReference type="EMBL" id="KKS47660.1"/>
    </source>
</evidence>
<feature type="compositionally biased region" description="Polar residues" evidence="4">
    <location>
        <begin position="35"/>
        <end position="46"/>
    </location>
</feature>
<dbReference type="PANTHER" id="PTHR30061">
    <property type="entry name" value="MALTOSE-BINDING PERIPLASMIC PROTEIN"/>
    <property type="match status" value="1"/>
</dbReference>
<dbReference type="Gene3D" id="3.40.190.10">
    <property type="entry name" value="Periplasmic binding protein-like II"/>
    <property type="match status" value="1"/>
</dbReference>
<feature type="transmembrane region" description="Helical" evidence="5">
    <location>
        <begin position="77"/>
        <end position="98"/>
    </location>
</feature>
<keyword evidence="3" id="KW-0732">Signal</keyword>
<dbReference type="PANTHER" id="PTHR30061:SF50">
    <property type="entry name" value="MALTOSE_MALTODEXTRIN-BINDING PERIPLASMIC PROTEIN"/>
    <property type="match status" value="1"/>
</dbReference>
<gene>
    <name evidence="6" type="ORF">UV09_C0003G0005</name>
</gene>
<keyword evidence="5" id="KW-0472">Membrane</keyword>
<evidence type="ECO:0000256" key="2">
    <source>
        <dbReference type="ARBA" id="ARBA00022448"/>
    </source>
</evidence>
<evidence type="ECO:0000256" key="1">
    <source>
        <dbReference type="ARBA" id="ARBA00008520"/>
    </source>
</evidence>
<evidence type="ECO:0000256" key="5">
    <source>
        <dbReference type="SAM" id="Phobius"/>
    </source>
</evidence>
<name>A0A0G0ZFZ7_9BACT</name>
<dbReference type="GO" id="GO:0015768">
    <property type="term" value="P:maltose transport"/>
    <property type="evidence" value="ECO:0007669"/>
    <property type="project" value="TreeGrafter"/>
</dbReference>
<accession>A0A0G0ZFZ7</accession>
<dbReference type="Proteomes" id="UP000034320">
    <property type="component" value="Unassembled WGS sequence"/>
</dbReference>
<feature type="compositionally biased region" description="Basic and acidic residues" evidence="4">
    <location>
        <begin position="1"/>
        <end position="10"/>
    </location>
</feature>
<evidence type="ECO:0000313" key="7">
    <source>
        <dbReference type="Proteomes" id="UP000034320"/>
    </source>
</evidence>
<proteinExistence type="inferred from homology"/>
<sequence length="522" mass="57944">MADSAKDKSGEIFSGGGKQSAYQEAMQAPEEELQSAEQPYQQSEQINPEAVQPPSDVSGSEEGLPPPPFVEDKRKKLLFLAIFIILILLVVLLVGSLIRGKAKKPTEVKKVTLTYWGLWEEPEVVRPVIDEYTAKNQHLTINYVRQDPEQYRERLTAAIDRGEGPDIFRFHNTWLPMLTKQALAVPKEIYADSDYEKIFYPVVLKDLKIGNNYYGIPLEIDGLVLFYNADILEGSNVAVPKTWIDMQNALPKLTVKQDQQIVTAAAALGTAENIEHFSDILAVMMLQNGTNPAKSLFTCADTATTSCAVDTLSFYRKFAQEPNNTWDQTLENSINAFAGGRVAMILAPSWQAIVINTINPDLNFKTAAIPQLPCDRDPCRGVNWASYWVEGVSAKSANQAEAWNFLKFLSQPETMRKLYAEEVKIRKLFGEPYSRVEMGKELSDNPYIAPVIASAPTMQSFYLASRTNDGETGINTSLINYLKNAVNSLEEGGSSETALKTAQAGFEQVFVRFGLAKPTAAK</sequence>
<evidence type="ECO:0000256" key="3">
    <source>
        <dbReference type="ARBA" id="ARBA00022729"/>
    </source>
</evidence>
<dbReference type="GO" id="GO:0042956">
    <property type="term" value="P:maltodextrin transmembrane transport"/>
    <property type="evidence" value="ECO:0007669"/>
    <property type="project" value="TreeGrafter"/>
</dbReference>
<dbReference type="EMBL" id="LCDD01000003">
    <property type="protein sequence ID" value="KKS47660.1"/>
    <property type="molecule type" value="Genomic_DNA"/>
</dbReference>
<comment type="similarity">
    <text evidence="1">Belongs to the bacterial solute-binding protein 1 family.</text>
</comment>
<reference evidence="6 7" key="1">
    <citation type="journal article" date="2015" name="Nature">
        <title>rRNA introns, odd ribosomes, and small enigmatic genomes across a large radiation of phyla.</title>
        <authorList>
            <person name="Brown C.T."/>
            <person name="Hug L.A."/>
            <person name="Thomas B.C."/>
            <person name="Sharon I."/>
            <person name="Castelle C.J."/>
            <person name="Singh A."/>
            <person name="Wilkins M.J."/>
            <person name="Williams K.H."/>
            <person name="Banfield J.F."/>
        </authorList>
    </citation>
    <scope>NUCLEOTIDE SEQUENCE [LARGE SCALE GENOMIC DNA]</scope>
</reference>
<dbReference type="GO" id="GO:1901982">
    <property type="term" value="F:maltose binding"/>
    <property type="evidence" value="ECO:0007669"/>
    <property type="project" value="TreeGrafter"/>
</dbReference>
<dbReference type="GO" id="GO:0055052">
    <property type="term" value="C:ATP-binding cassette (ABC) transporter complex, substrate-binding subunit-containing"/>
    <property type="evidence" value="ECO:0007669"/>
    <property type="project" value="TreeGrafter"/>
</dbReference>
<dbReference type="AlphaFoldDB" id="A0A0G0ZFZ7"/>
<evidence type="ECO:0000256" key="4">
    <source>
        <dbReference type="SAM" id="MobiDB-lite"/>
    </source>
</evidence>